<dbReference type="HOGENOM" id="CLU_099323_0_0_2"/>
<protein>
    <submittedName>
        <fullName evidence="1">Uncharacterized protein</fullName>
    </submittedName>
</protein>
<dbReference type="RefSeq" id="WP_012952529.1">
    <property type="nucleotide sequence ID" value="NC_013769.1"/>
</dbReference>
<evidence type="ECO:0000313" key="1">
    <source>
        <dbReference type="EMBL" id="ADB86561.1"/>
    </source>
</evidence>
<proteinExistence type="predicted"/>
<organism evidence="1 2">
    <name type="scientific">Saccharolobus islandicus (strain L.D.8.5 / Lassen #2)</name>
    <name type="common">Sulfolobus islandicus</name>
    <dbReference type="NCBI Taxonomy" id="425944"/>
    <lineage>
        <taxon>Archaea</taxon>
        <taxon>Thermoproteota</taxon>
        <taxon>Thermoprotei</taxon>
        <taxon>Sulfolobales</taxon>
        <taxon>Sulfolobaceae</taxon>
        <taxon>Saccharolobus</taxon>
    </lineage>
</organism>
<evidence type="ECO:0000313" key="2">
    <source>
        <dbReference type="Proteomes" id="UP000001404"/>
    </source>
</evidence>
<dbReference type="KEGG" id="sii:LD85_0849"/>
<gene>
    <name evidence="1" type="ordered locus">LD85_0849</name>
</gene>
<dbReference type="AlphaFoldDB" id="D2PI67"/>
<sequence length="208" mass="23292">MELVNQNGVQEGGHFSNYIDFVPQDQQHNDNYEQYGIFWLYTWFTESGGNIYTYFMMNGNIYGASLPMQEYKWTSGLLSYSVNAILAEPPSYYNNNYAPFFAISYDSAYGTGLVGNTKNLYVDLANYQSYSINDLTGTFVPGTFGYFEQYTPSNGNKLTVSFLQDDASLYIGTPYLFISAGSGGGSGYMYLDWAIATYGVPYVINVPS</sequence>
<name>D2PI67_SACI9</name>
<accession>D2PI67</accession>
<dbReference type="Proteomes" id="UP000001404">
    <property type="component" value="Chromosome"/>
</dbReference>
<dbReference type="EMBL" id="CP001731">
    <property type="protein sequence ID" value="ADB86561.1"/>
    <property type="molecule type" value="Genomic_DNA"/>
</dbReference>
<reference evidence="2" key="1">
    <citation type="journal article" date="2009" name="Proc. Natl. Acad. Sci. U.S.A.">
        <title>Biogeography of the Sulfolobus islandicus pan-genome.</title>
        <authorList>
            <person name="Reno M.L."/>
            <person name="Held N.L."/>
            <person name="Fields C.J."/>
            <person name="Burke P.V."/>
            <person name="Whitaker R.J."/>
        </authorList>
    </citation>
    <scope>NUCLEOTIDE SEQUENCE [LARGE SCALE GENOMIC DNA]</scope>
    <source>
        <strain evidence="2">L.D.8.5 / Lassen #2</strain>
    </source>
</reference>